<keyword evidence="3" id="KW-0309">Germination</keyword>
<dbReference type="InterPro" id="IPR038501">
    <property type="entry name" value="Spore_GerAC_C_sf"/>
</dbReference>
<keyword evidence="4" id="KW-0732">Signal</keyword>
<protein>
    <submittedName>
        <fullName evidence="10">Ger(X)C family spore germination protein</fullName>
    </submittedName>
</protein>
<dbReference type="Pfam" id="PF05504">
    <property type="entry name" value="Spore_GerAC"/>
    <property type="match status" value="1"/>
</dbReference>
<evidence type="ECO:0000256" key="7">
    <source>
        <dbReference type="ARBA" id="ARBA00023288"/>
    </source>
</evidence>
<evidence type="ECO:0000259" key="9">
    <source>
        <dbReference type="Pfam" id="PF25198"/>
    </source>
</evidence>
<evidence type="ECO:0000313" key="11">
    <source>
        <dbReference type="Proteomes" id="UP000266482"/>
    </source>
</evidence>
<evidence type="ECO:0000256" key="4">
    <source>
        <dbReference type="ARBA" id="ARBA00022729"/>
    </source>
</evidence>
<feature type="domain" description="Spore germination GerAC-like C-terminal" evidence="8">
    <location>
        <begin position="221"/>
        <end position="386"/>
    </location>
</feature>
<evidence type="ECO:0000256" key="1">
    <source>
        <dbReference type="ARBA" id="ARBA00004635"/>
    </source>
</evidence>
<keyword evidence="11" id="KW-1185">Reference proteome</keyword>
<dbReference type="PROSITE" id="PS51257">
    <property type="entry name" value="PROKAR_LIPOPROTEIN"/>
    <property type="match status" value="1"/>
</dbReference>
<dbReference type="PANTHER" id="PTHR35789">
    <property type="entry name" value="SPORE GERMINATION PROTEIN B3"/>
    <property type="match status" value="1"/>
</dbReference>
<evidence type="ECO:0000256" key="6">
    <source>
        <dbReference type="ARBA" id="ARBA00023139"/>
    </source>
</evidence>
<dbReference type="AlphaFoldDB" id="A0A3A1UX34"/>
<dbReference type="GO" id="GO:0016020">
    <property type="term" value="C:membrane"/>
    <property type="evidence" value="ECO:0007669"/>
    <property type="project" value="UniProtKB-SubCell"/>
</dbReference>
<evidence type="ECO:0000256" key="2">
    <source>
        <dbReference type="ARBA" id="ARBA00007886"/>
    </source>
</evidence>
<feature type="domain" description="Spore germination protein N-terminal" evidence="9">
    <location>
        <begin position="20"/>
        <end position="191"/>
    </location>
</feature>
<dbReference type="Gene3D" id="3.30.300.210">
    <property type="entry name" value="Nutrient germinant receptor protein C, domain 3"/>
    <property type="match status" value="1"/>
</dbReference>
<organism evidence="10 11">
    <name type="scientific">Paenibacillus nanensis</name>
    <dbReference type="NCBI Taxonomy" id="393251"/>
    <lineage>
        <taxon>Bacteria</taxon>
        <taxon>Bacillati</taxon>
        <taxon>Bacillota</taxon>
        <taxon>Bacilli</taxon>
        <taxon>Bacillales</taxon>
        <taxon>Paenibacillaceae</taxon>
        <taxon>Paenibacillus</taxon>
    </lineage>
</organism>
<dbReference type="RefSeq" id="WP_119602241.1">
    <property type="nucleotide sequence ID" value="NZ_QXQA01000017.1"/>
</dbReference>
<keyword evidence="5" id="KW-0472">Membrane</keyword>
<dbReference type="NCBIfam" id="TIGR02887">
    <property type="entry name" value="spore_ger_x_C"/>
    <property type="match status" value="1"/>
</dbReference>
<accession>A0A3A1UX34</accession>
<dbReference type="PANTHER" id="PTHR35789:SF1">
    <property type="entry name" value="SPORE GERMINATION PROTEIN B3"/>
    <property type="match status" value="1"/>
</dbReference>
<comment type="subcellular location">
    <subcellularLocation>
        <location evidence="1">Membrane</location>
        <topology evidence="1">Lipid-anchor</topology>
    </subcellularLocation>
</comment>
<name>A0A3A1UX34_9BACL</name>
<dbReference type="InterPro" id="IPR008844">
    <property type="entry name" value="Spore_GerAC-like"/>
</dbReference>
<dbReference type="OrthoDB" id="9816067at2"/>
<keyword evidence="7" id="KW-0449">Lipoprotein</keyword>
<evidence type="ECO:0000259" key="8">
    <source>
        <dbReference type="Pfam" id="PF05504"/>
    </source>
</evidence>
<dbReference type="EMBL" id="QXQA01000017">
    <property type="protein sequence ID" value="RIX49910.1"/>
    <property type="molecule type" value="Genomic_DNA"/>
</dbReference>
<gene>
    <name evidence="10" type="ORF">D3P08_21810</name>
</gene>
<dbReference type="Pfam" id="PF25198">
    <property type="entry name" value="Spore_GerAC_N"/>
    <property type="match status" value="1"/>
</dbReference>
<dbReference type="InterPro" id="IPR057336">
    <property type="entry name" value="GerAC_N"/>
</dbReference>
<keyword evidence="6" id="KW-0564">Palmitate</keyword>
<evidence type="ECO:0000256" key="3">
    <source>
        <dbReference type="ARBA" id="ARBA00022544"/>
    </source>
</evidence>
<evidence type="ECO:0000256" key="5">
    <source>
        <dbReference type="ARBA" id="ARBA00023136"/>
    </source>
</evidence>
<dbReference type="InterPro" id="IPR046953">
    <property type="entry name" value="Spore_GerAC-like_C"/>
</dbReference>
<dbReference type="Gene3D" id="6.20.190.10">
    <property type="entry name" value="Nutrient germinant receptor protein C, domain 1"/>
    <property type="match status" value="1"/>
</dbReference>
<comment type="caution">
    <text evidence="10">The sequence shown here is derived from an EMBL/GenBank/DDBJ whole genome shotgun (WGS) entry which is preliminary data.</text>
</comment>
<reference evidence="10 11" key="1">
    <citation type="submission" date="2018-09" db="EMBL/GenBank/DDBJ databases">
        <title>Paenibacillus aracenensis nov. sp. isolated from a cave in southern Spain.</title>
        <authorList>
            <person name="Jurado V."/>
            <person name="Gutierrez-Patricio S."/>
            <person name="Gonzalez-Pimentel J.L."/>
            <person name="Miller A.Z."/>
            <person name="Laiz L."/>
            <person name="Saiz-Jimenez C."/>
        </authorList>
    </citation>
    <scope>NUCLEOTIDE SEQUENCE [LARGE SCALE GENOMIC DNA]</scope>
    <source>
        <strain evidence="10 11">DSM 22867</strain>
    </source>
</reference>
<dbReference type="GO" id="GO:0009847">
    <property type="term" value="P:spore germination"/>
    <property type="evidence" value="ECO:0007669"/>
    <property type="project" value="InterPro"/>
</dbReference>
<sequence>MKLVRWLLLLMILLLTGCWNRVELNDIAIISATGIDWKDGKWILSYQVVIPRAISSQTGESGTAAVNVFSTSGDNFRFAISKASEELSRRLYFSHNQIVIIGQEAARRGIGPLMEVYLRNHDSRETVSVFLSRSDARGIMEQLIPLEQIPGAAIQRLIVNEEIGSSAFRHMAVHDALMELLGSSKATAIPGLIIAGPGEGTESVGDLGKTTTATKVRLKDLGLIQGDKLVGWVSDEQSKGVMWLSDHVERSTVSFTCADNRKGKPTSSVRILDTSTKLKPIPANGKWIVKADVEASGVLMEYNCSGDPSKPQEVEKIEKRIEEEIKGIMTDGWEAVRKHKADVLGFGALIHKRYPKQWREASANWEELFPQTEVEITVKMRLSSTGMSNQNFKEAQKKAES</sequence>
<proteinExistence type="inferred from homology"/>
<comment type="similarity">
    <text evidence="2">Belongs to the GerABKC lipoprotein family.</text>
</comment>
<evidence type="ECO:0000313" key="10">
    <source>
        <dbReference type="EMBL" id="RIX49910.1"/>
    </source>
</evidence>
<dbReference type="Proteomes" id="UP000266482">
    <property type="component" value="Unassembled WGS sequence"/>
</dbReference>